<organism evidence="5 6">
    <name type="scientific">Kibdelosporangium banguiense</name>
    <dbReference type="NCBI Taxonomy" id="1365924"/>
    <lineage>
        <taxon>Bacteria</taxon>
        <taxon>Bacillati</taxon>
        <taxon>Actinomycetota</taxon>
        <taxon>Actinomycetes</taxon>
        <taxon>Pseudonocardiales</taxon>
        <taxon>Pseudonocardiaceae</taxon>
        <taxon>Kibdelosporangium</taxon>
    </lineage>
</organism>
<dbReference type="InterPro" id="IPR004550">
    <property type="entry name" value="AsnASE_II"/>
</dbReference>
<dbReference type="InterPro" id="IPR036152">
    <property type="entry name" value="Asp/glu_Ase-like_sf"/>
</dbReference>
<dbReference type="InterPro" id="IPR027474">
    <property type="entry name" value="L-asparaginase_N"/>
</dbReference>
<feature type="domain" description="Asparaginase/glutaminase C-terminal" evidence="4">
    <location>
        <begin position="196"/>
        <end position="300"/>
    </location>
</feature>
<dbReference type="PRINTS" id="PR00139">
    <property type="entry name" value="ASNGLNASE"/>
</dbReference>
<accession>A0ABS4U091</accession>
<dbReference type="PROSITE" id="PS51732">
    <property type="entry name" value="ASN_GLN_ASE_3"/>
    <property type="match status" value="1"/>
</dbReference>
<evidence type="ECO:0000259" key="3">
    <source>
        <dbReference type="Pfam" id="PF00710"/>
    </source>
</evidence>
<dbReference type="InterPro" id="IPR027473">
    <property type="entry name" value="L-asparaginase_C"/>
</dbReference>
<dbReference type="PIRSF" id="PIRSF001220">
    <property type="entry name" value="L-ASNase_gatD"/>
    <property type="match status" value="1"/>
</dbReference>
<dbReference type="EC" id="3.5.1.1" evidence="5"/>
<dbReference type="Proteomes" id="UP001519332">
    <property type="component" value="Unassembled WGS sequence"/>
</dbReference>
<comment type="caution">
    <text evidence="5">The sequence shown here is derived from an EMBL/GenBank/DDBJ whole genome shotgun (WGS) entry which is preliminary data.</text>
</comment>
<dbReference type="InterPro" id="IPR006034">
    <property type="entry name" value="Asparaginase/glutaminase-like"/>
</dbReference>
<dbReference type="RefSeq" id="WP_209646742.1">
    <property type="nucleotide sequence ID" value="NZ_JAGINW010000001.1"/>
</dbReference>
<dbReference type="CDD" id="cd08964">
    <property type="entry name" value="L-asparaginase_II"/>
    <property type="match status" value="1"/>
</dbReference>
<name>A0ABS4U091_9PSEU</name>
<dbReference type="Gene3D" id="3.40.50.1170">
    <property type="entry name" value="L-asparaginase, N-terminal domain"/>
    <property type="match status" value="1"/>
</dbReference>
<evidence type="ECO:0000313" key="5">
    <source>
        <dbReference type="EMBL" id="MBP2330070.1"/>
    </source>
</evidence>
<dbReference type="PANTHER" id="PTHR11707">
    <property type="entry name" value="L-ASPARAGINASE"/>
    <property type="match status" value="1"/>
</dbReference>
<dbReference type="Gene3D" id="3.40.50.40">
    <property type="match status" value="1"/>
</dbReference>
<dbReference type="InterPro" id="IPR037152">
    <property type="entry name" value="L-asparaginase_N_sf"/>
</dbReference>
<proteinExistence type="inferred from homology"/>
<evidence type="ECO:0000256" key="2">
    <source>
        <dbReference type="ARBA" id="ARBA00022801"/>
    </source>
</evidence>
<dbReference type="SUPFAM" id="SSF53774">
    <property type="entry name" value="Glutaminase/Asparaginase"/>
    <property type="match status" value="1"/>
</dbReference>
<reference evidence="5 6" key="1">
    <citation type="submission" date="2021-03" db="EMBL/GenBank/DDBJ databases">
        <title>Sequencing the genomes of 1000 actinobacteria strains.</title>
        <authorList>
            <person name="Klenk H.-P."/>
        </authorList>
    </citation>
    <scope>NUCLEOTIDE SEQUENCE [LARGE SCALE GENOMIC DNA]</scope>
    <source>
        <strain evidence="5 6">DSM 46670</strain>
    </source>
</reference>
<comment type="similarity">
    <text evidence="1">Belongs to the asparaginase 1 family.</text>
</comment>
<dbReference type="Pfam" id="PF17763">
    <property type="entry name" value="Asparaginase_C"/>
    <property type="match status" value="1"/>
</dbReference>
<protein>
    <submittedName>
        <fullName evidence="5">L-asparaginase</fullName>
        <ecNumber evidence="5">3.5.1.1</ecNumber>
    </submittedName>
</protein>
<evidence type="ECO:0000313" key="6">
    <source>
        <dbReference type="Proteomes" id="UP001519332"/>
    </source>
</evidence>
<keyword evidence="2 5" id="KW-0378">Hydrolase</keyword>
<dbReference type="GO" id="GO:0004067">
    <property type="term" value="F:asparaginase activity"/>
    <property type="evidence" value="ECO:0007669"/>
    <property type="project" value="UniProtKB-EC"/>
</dbReference>
<dbReference type="Pfam" id="PF00710">
    <property type="entry name" value="Asparaginase"/>
    <property type="match status" value="1"/>
</dbReference>
<dbReference type="InterPro" id="IPR040919">
    <property type="entry name" value="Asparaginase_C"/>
</dbReference>
<dbReference type="EMBL" id="JAGINW010000001">
    <property type="protein sequence ID" value="MBP2330070.1"/>
    <property type="molecule type" value="Genomic_DNA"/>
</dbReference>
<evidence type="ECO:0000256" key="1">
    <source>
        <dbReference type="ARBA" id="ARBA00010518"/>
    </source>
</evidence>
<feature type="domain" description="L-asparaginase N-terminal" evidence="3">
    <location>
        <begin position="3"/>
        <end position="162"/>
    </location>
</feature>
<dbReference type="SMART" id="SM00870">
    <property type="entry name" value="Asparaginase"/>
    <property type="match status" value="1"/>
</dbReference>
<evidence type="ECO:0000259" key="4">
    <source>
        <dbReference type="Pfam" id="PF17763"/>
    </source>
</evidence>
<gene>
    <name evidence="5" type="ORF">JOF56_010455</name>
</gene>
<sequence length="304" mass="31007">MKHVLLVATGDTMAYMQDAVATGAELLKAVADVPGVEVTAEDVMAEPSWDTTPGTMLALARRARKALLDDGFEGVVVTHGVDTLEETAFLTDLMAGPAVDRGGIVFTGATRYFDEPGSDGPDNLVAAITAAPETAGLGALVCFDRQLHAARWATLATATSFASDPVLGHVSRAGEVTITATPPARQPDADGIPETDVALIKTYPGMPAEMLTAAADAGARGIVLEGTGDGNVPVELFIPIGELTGWDIPVVIASRAGGAASTGLAGKVGAISAQGLRPAHARVALMVALATGGVDAVRSWFARL</sequence>
<keyword evidence="6" id="KW-1185">Reference proteome</keyword>
<dbReference type="PIRSF" id="PIRSF500176">
    <property type="entry name" value="L_ASNase"/>
    <property type="match status" value="1"/>
</dbReference>
<dbReference type="PANTHER" id="PTHR11707:SF28">
    <property type="entry name" value="60 KDA LYSOPHOSPHOLIPASE"/>
    <property type="match status" value="1"/>
</dbReference>